<evidence type="ECO:0000256" key="1">
    <source>
        <dbReference type="SAM" id="MobiDB-lite"/>
    </source>
</evidence>
<feature type="region of interest" description="Disordered" evidence="1">
    <location>
        <begin position="1"/>
        <end position="87"/>
    </location>
</feature>
<proteinExistence type="predicted"/>
<organism evidence="2 3">
    <name type="scientific">Favolaschia claudopus</name>
    <dbReference type="NCBI Taxonomy" id="2862362"/>
    <lineage>
        <taxon>Eukaryota</taxon>
        <taxon>Fungi</taxon>
        <taxon>Dikarya</taxon>
        <taxon>Basidiomycota</taxon>
        <taxon>Agaricomycotina</taxon>
        <taxon>Agaricomycetes</taxon>
        <taxon>Agaricomycetidae</taxon>
        <taxon>Agaricales</taxon>
        <taxon>Marasmiineae</taxon>
        <taxon>Mycenaceae</taxon>
        <taxon>Favolaschia</taxon>
    </lineage>
</organism>
<evidence type="ECO:0000313" key="3">
    <source>
        <dbReference type="Proteomes" id="UP001362999"/>
    </source>
</evidence>
<dbReference type="EMBL" id="JAWWNJ010000047">
    <property type="protein sequence ID" value="KAK7017581.1"/>
    <property type="molecule type" value="Genomic_DNA"/>
</dbReference>
<dbReference type="AlphaFoldDB" id="A0AAW0AVP3"/>
<accession>A0AAW0AVP3</accession>
<reference evidence="2 3" key="1">
    <citation type="journal article" date="2024" name="J Genomics">
        <title>Draft genome sequencing and assembly of Favolaschia claudopus CIRM-BRFM 2984 isolated from oak limbs.</title>
        <authorList>
            <person name="Navarro D."/>
            <person name="Drula E."/>
            <person name="Chaduli D."/>
            <person name="Cazenave R."/>
            <person name="Ahrendt S."/>
            <person name="Wang J."/>
            <person name="Lipzen A."/>
            <person name="Daum C."/>
            <person name="Barry K."/>
            <person name="Grigoriev I.V."/>
            <person name="Favel A."/>
            <person name="Rosso M.N."/>
            <person name="Martin F."/>
        </authorList>
    </citation>
    <scope>NUCLEOTIDE SEQUENCE [LARGE SCALE GENOMIC DNA]</scope>
    <source>
        <strain evidence="2 3">CIRM-BRFM 2984</strain>
    </source>
</reference>
<dbReference type="Proteomes" id="UP001362999">
    <property type="component" value="Unassembled WGS sequence"/>
</dbReference>
<feature type="compositionally biased region" description="Basic and acidic residues" evidence="1">
    <location>
        <begin position="58"/>
        <end position="78"/>
    </location>
</feature>
<comment type="caution">
    <text evidence="2">The sequence shown here is derived from an EMBL/GenBank/DDBJ whole genome shotgun (WGS) entry which is preliminary data.</text>
</comment>
<name>A0AAW0AVP3_9AGAR</name>
<sequence>MGRLRKGSSRKQKAQRQAASEAGITARSKAQKENLSPPSPSTRGIDEHKRRTAAAEAESARLRREHENLKKDKKNSARRERRHRKKIADLQNKIKAAQDELKESLAHGEAQVRKTLHKRSEDKLGWQRRIAEAERRVAEAERCRVWTEQELKSKISVLSQLRGVLRLTRRQIRNREQTLKKVRNGSRSAKHVLRMHAKRGRAYKIELRAIARVLVSSGCKEGKVGELMQDIAKVFGVDLDRAMSRRTVRRAVLEGLVASQVQLGVELKRYHEQ</sequence>
<feature type="compositionally biased region" description="Basic residues" evidence="1">
    <location>
        <begin position="1"/>
        <end position="14"/>
    </location>
</feature>
<protein>
    <submittedName>
        <fullName evidence="2">Uncharacterized protein</fullName>
    </submittedName>
</protein>
<keyword evidence="3" id="KW-1185">Reference proteome</keyword>
<gene>
    <name evidence="2" type="ORF">R3P38DRAFT_3201051</name>
</gene>
<evidence type="ECO:0000313" key="2">
    <source>
        <dbReference type="EMBL" id="KAK7017581.1"/>
    </source>
</evidence>